<keyword evidence="1" id="KW-0433">Leucine-rich repeat</keyword>
<dbReference type="Pfam" id="PF00560">
    <property type="entry name" value="LRR_1"/>
    <property type="match status" value="1"/>
</dbReference>
<dbReference type="SUPFAM" id="SSF52058">
    <property type="entry name" value="L domain-like"/>
    <property type="match status" value="1"/>
</dbReference>
<dbReference type="InterPro" id="IPR032675">
    <property type="entry name" value="LRR_dom_sf"/>
</dbReference>
<dbReference type="InterPro" id="IPR001611">
    <property type="entry name" value="Leu-rich_rpt"/>
</dbReference>
<proteinExistence type="predicted"/>
<dbReference type="PANTHER" id="PTHR47186:SF3">
    <property type="entry name" value="OS09G0267800 PROTEIN"/>
    <property type="match status" value="1"/>
</dbReference>
<dbReference type="AlphaFoldDB" id="A0AA88E9H0"/>
<evidence type="ECO:0000313" key="4">
    <source>
        <dbReference type="EMBL" id="GMN70562.1"/>
    </source>
</evidence>
<keyword evidence="2" id="KW-0677">Repeat</keyword>
<dbReference type="Proteomes" id="UP001187192">
    <property type="component" value="Unassembled WGS sequence"/>
</dbReference>
<dbReference type="PANTHER" id="PTHR47186">
    <property type="entry name" value="LEUCINE-RICH REPEAT-CONTAINING PROTEIN 57"/>
    <property type="match status" value="1"/>
</dbReference>
<protein>
    <recommendedName>
        <fullName evidence="3">C-JID domain-containing protein</fullName>
    </recommendedName>
</protein>
<evidence type="ECO:0000256" key="2">
    <source>
        <dbReference type="ARBA" id="ARBA00022737"/>
    </source>
</evidence>
<organism evidence="4 5">
    <name type="scientific">Ficus carica</name>
    <name type="common">Common fig</name>
    <dbReference type="NCBI Taxonomy" id="3494"/>
    <lineage>
        <taxon>Eukaryota</taxon>
        <taxon>Viridiplantae</taxon>
        <taxon>Streptophyta</taxon>
        <taxon>Embryophyta</taxon>
        <taxon>Tracheophyta</taxon>
        <taxon>Spermatophyta</taxon>
        <taxon>Magnoliopsida</taxon>
        <taxon>eudicotyledons</taxon>
        <taxon>Gunneridae</taxon>
        <taxon>Pentapetalae</taxon>
        <taxon>rosids</taxon>
        <taxon>fabids</taxon>
        <taxon>Rosales</taxon>
        <taxon>Moraceae</taxon>
        <taxon>Ficeae</taxon>
        <taxon>Ficus</taxon>
    </lineage>
</organism>
<dbReference type="EMBL" id="BTGU01001181">
    <property type="protein sequence ID" value="GMN70562.1"/>
    <property type="molecule type" value="Genomic_DNA"/>
</dbReference>
<keyword evidence="5" id="KW-1185">Reference proteome</keyword>
<evidence type="ECO:0000256" key="1">
    <source>
        <dbReference type="ARBA" id="ARBA00022614"/>
    </source>
</evidence>
<gene>
    <name evidence="4" type="ORF">TIFTF001_039604</name>
</gene>
<reference evidence="4" key="1">
    <citation type="submission" date="2023-07" db="EMBL/GenBank/DDBJ databases">
        <title>draft genome sequence of fig (Ficus carica).</title>
        <authorList>
            <person name="Takahashi T."/>
            <person name="Nishimura K."/>
        </authorList>
    </citation>
    <scope>NUCLEOTIDE SEQUENCE</scope>
</reference>
<dbReference type="Pfam" id="PF20160">
    <property type="entry name" value="C-JID"/>
    <property type="match status" value="1"/>
</dbReference>
<dbReference type="Gene3D" id="3.80.10.10">
    <property type="entry name" value="Ribonuclease Inhibitor"/>
    <property type="match status" value="2"/>
</dbReference>
<evidence type="ECO:0000313" key="5">
    <source>
        <dbReference type="Proteomes" id="UP001187192"/>
    </source>
</evidence>
<name>A0AA88E9H0_FICCA</name>
<evidence type="ECO:0000259" key="3">
    <source>
        <dbReference type="Pfam" id="PF20160"/>
    </source>
</evidence>
<feature type="domain" description="C-JID" evidence="3">
    <location>
        <begin position="363"/>
        <end position="511"/>
    </location>
</feature>
<comment type="caution">
    <text evidence="4">The sequence shown here is derived from an EMBL/GenBank/DDBJ whole genome shotgun (WGS) entry which is preliminary data.</text>
</comment>
<dbReference type="InterPro" id="IPR045344">
    <property type="entry name" value="C-JID"/>
</dbReference>
<accession>A0AA88E9H0</accession>
<sequence>MDFENLKVLDLRFSKNLTQLPDFSCASNLQKIRLCFCECLENFGSSLCNLQSLQYLSLDGCSLIDRFPELPRNIRFLYLSRTAIEHVPSSVECLSYLERISLSNCKRLKSLPSSICNLSFLKWLDLCGCSMLEYFPEILKPMERFEYLDLSGTRIRELHSSISNLICISSLYLQECDYLEVVPDAIYNAHLRTLSFSDCPRLAKLPPLSIVLHLLTSLHVKNCNVFEIPDLLFLPSLGVLRLEGTKIESIPASIKHCCNLNELFIVNCKSLRSLPELPSSVFTLYITGCTSLETLSNSLLPVTQCPLEEDDEFMFYDCWKLDHNALNNLMNMCQSRILYRATMSKRDEIIKQKAGGRDVSMCCPGNGIPAWFNYQEEGSSINVNLPQHWYDNTFLGFAMCAVAALEGNCSNCCHPWNFRCRFHLIGKNGKISKSRAGVHSYLREEQGKTFFSNLDHMHMFYAHEDYADNLDAVEASFDFFSNAWEKPGKCLVCSSSCSVKRCGVRMLYLKDHAGERDETKLDTAEKLEEPFKAWKSKTYALTVPLKVVALRGSVPPSWAKVVVFLVLLGRVGFRDVGRGQVSKRGQCRVSRSGSCLWVRVRVRSGFGTRLRLGFEIEVWFRDGSRGRVSIRERGQGWVSSYQMRDRVRFWGRVSIWEVEVEVGVRVGFQDGF</sequence>